<keyword evidence="1" id="KW-0408">Iron</keyword>
<name>A0A9D1MX62_9BACT</name>
<proteinExistence type="predicted"/>
<dbReference type="Gene3D" id="2.30.30.90">
    <property type="match status" value="1"/>
</dbReference>
<dbReference type="PANTHER" id="PTHR42954">
    <property type="entry name" value="FE(2+) TRANSPORT PROTEIN A"/>
    <property type="match status" value="1"/>
</dbReference>
<evidence type="ECO:0000313" key="3">
    <source>
        <dbReference type="EMBL" id="HIU91124.1"/>
    </source>
</evidence>
<organism evidence="3 4">
    <name type="scientific">Candidatus Fimimonas merdipullorum</name>
    <dbReference type="NCBI Taxonomy" id="2840822"/>
    <lineage>
        <taxon>Bacteria</taxon>
        <taxon>Pseudomonadati</taxon>
        <taxon>Myxococcota</taxon>
        <taxon>Myxococcia</taxon>
        <taxon>Myxococcales</taxon>
        <taxon>Cystobacterineae</taxon>
        <taxon>Myxococcaceae</taxon>
        <taxon>Myxococcaceae incertae sedis</taxon>
        <taxon>Candidatus Fimimonas</taxon>
    </lineage>
</organism>
<dbReference type="Proteomes" id="UP000886852">
    <property type="component" value="Unassembled WGS sequence"/>
</dbReference>
<dbReference type="InterPro" id="IPR038157">
    <property type="entry name" value="FeoA_core_dom"/>
</dbReference>
<dbReference type="GO" id="GO:0046914">
    <property type="term" value="F:transition metal ion binding"/>
    <property type="evidence" value="ECO:0007669"/>
    <property type="project" value="InterPro"/>
</dbReference>
<dbReference type="InterPro" id="IPR052713">
    <property type="entry name" value="FeoA"/>
</dbReference>
<protein>
    <submittedName>
        <fullName evidence="3">Ferrous iron transport protein A</fullName>
    </submittedName>
</protein>
<reference evidence="3" key="1">
    <citation type="submission" date="2020-10" db="EMBL/GenBank/DDBJ databases">
        <authorList>
            <person name="Gilroy R."/>
        </authorList>
    </citation>
    <scope>NUCLEOTIDE SEQUENCE</scope>
    <source>
        <strain evidence="3">ChiHjej12B11-7776</strain>
    </source>
</reference>
<comment type="caution">
    <text evidence="3">The sequence shown here is derived from an EMBL/GenBank/DDBJ whole genome shotgun (WGS) entry which is preliminary data.</text>
</comment>
<dbReference type="AlphaFoldDB" id="A0A9D1MX62"/>
<sequence length="77" mass="8459">MTTLDKFAVGSHGVVTAVDGENKIRRRLFDMGITPGAEILLRKKAPLGDPLEVTVRGYELTLRKTEAACITMEVKND</sequence>
<dbReference type="SUPFAM" id="SSF50037">
    <property type="entry name" value="C-terminal domain of transcriptional repressors"/>
    <property type="match status" value="1"/>
</dbReference>
<evidence type="ECO:0000313" key="4">
    <source>
        <dbReference type="Proteomes" id="UP000886852"/>
    </source>
</evidence>
<gene>
    <name evidence="3" type="ORF">IAC72_03850</name>
</gene>
<dbReference type="SMART" id="SM00899">
    <property type="entry name" value="FeoA"/>
    <property type="match status" value="1"/>
</dbReference>
<evidence type="ECO:0000256" key="1">
    <source>
        <dbReference type="ARBA" id="ARBA00023004"/>
    </source>
</evidence>
<feature type="domain" description="Ferrous iron transporter FeoA-like" evidence="2">
    <location>
        <begin position="2"/>
        <end position="74"/>
    </location>
</feature>
<accession>A0A9D1MX62</accession>
<dbReference type="InterPro" id="IPR008988">
    <property type="entry name" value="Transcriptional_repressor_C"/>
</dbReference>
<dbReference type="Pfam" id="PF04023">
    <property type="entry name" value="FeoA"/>
    <property type="match status" value="1"/>
</dbReference>
<evidence type="ECO:0000259" key="2">
    <source>
        <dbReference type="SMART" id="SM00899"/>
    </source>
</evidence>
<dbReference type="EMBL" id="DVOC01000065">
    <property type="protein sequence ID" value="HIU91124.1"/>
    <property type="molecule type" value="Genomic_DNA"/>
</dbReference>
<dbReference type="InterPro" id="IPR007167">
    <property type="entry name" value="Fe-transptr_FeoA-like"/>
</dbReference>
<reference evidence="3" key="2">
    <citation type="journal article" date="2021" name="PeerJ">
        <title>Extensive microbial diversity within the chicken gut microbiome revealed by metagenomics and culture.</title>
        <authorList>
            <person name="Gilroy R."/>
            <person name="Ravi A."/>
            <person name="Getino M."/>
            <person name="Pursley I."/>
            <person name="Horton D.L."/>
            <person name="Alikhan N.F."/>
            <person name="Baker D."/>
            <person name="Gharbi K."/>
            <person name="Hall N."/>
            <person name="Watson M."/>
            <person name="Adriaenssens E.M."/>
            <person name="Foster-Nyarko E."/>
            <person name="Jarju S."/>
            <person name="Secka A."/>
            <person name="Antonio M."/>
            <person name="Oren A."/>
            <person name="Chaudhuri R.R."/>
            <person name="La Ragione R."/>
            <person name="Hildebrand F."/>
            <person name="Pallen M.J."/>
        </authorList>
    </citation>
    <scope>NUCLEOTIDE SEQUENCE</scope>
    <source>
        <strain evidence="3">ChiHjej12B11-7776</strain>
    </source>
</reference>
<dbReference type="PANTHER" id="PTHR42954:SF2">
    <property type="entry name" value="FE(2+) TRANSPORT PROTEIN A"/>
    <property type="match status" value="1"/>
</dbReference>